<dbReference type="InterPro" id="IPR000160">
    <property type="entry name" value="GGDEF_dom"/>
</dbReference>
<dbReference type="SMART" id="SM00052">
    <property type="entry name" value="EAL"/>
    <property type="match status" value="1"/>
</dbReference>
<evidence type="ECO:0000256" key="1">
    <source>
        <dbReference type="SAM" id="Phobius"/>
    </source>
</evidence>
<comment type="caution">
    <text evidence="4">The sequence shown here is derived from an EMBL/GenBank/DDBJ whole genome shotgun (WGS) entry which is preliminary data.</text>
</comment>
<keyword evidence="1" id="KW-1133">Transmembrane helix</keyword>
<dbReference type="Proteomes" id="UP001165395">
    <property type="component" value="Unassembled WGS sequence"/>
</dbReference>
<feature type="transmembrane region" description="Helical" evidence="1">
    <location>
        <begin position="24"/>
        <end position="44"/>
    </location>
</feature>
<gene>
    <name evidence="4" type="ORF">LIN78_11255</name>
</gene>
<dbReference type="Pfam" id="PF00990">
    <property type="entry name" value="GGDEF"/>
    <property type="match status" value="1"/>
</dbReference>
<dbReference type="PROSITE" id="PS50883">
    <property type="entry name" value="EAL"/>
    <property type="match status" value="1"/>
</dbReference>
<dbReference type="Pfam" id="PF00563">
    <property type="entry name" value="EAL"/>
    <property type="match status" value="1"/>
</dbReference>
<evidence type="ECO:0000313" key="4">
    <source>
        <dbReference type="EMBL" id="MCB6184123.1"/>
    </source>
</evidence>
<dbReference type="PROSITE" id="PS50887">
    <property type="entry name" value="GGDEF"/>
    <property type="match status" value="1"/>
</dbReference>
<dbReference type="InterPro" id="IPR001633">
    <property type="entry name" value="EAL_dom"/>
</dbReference>
<keyword evidence="1" id="KW-0812">Transmembrane</keyword>
<feature type="domain" description="EAL" evidence="2">
    <location>
        <begin position="272"/>
        <end position="521"/>
    </location>
</feature>
<dbReference type="InterPro" id="IPR043128">
    <property type="entry name" value="Rev_trsase/Diguanyl_cyclase"/>
</dbReference>
<dbReference type="InterPro" id="IPR029787">
    <property type="entry name" value="Nucleotide_cyclase"/>
</dbReference>
<dbReference type="RefSeq" id="WP_227180926.1">
    <property type="nucleotide sequence ID" value="NZ_JAJBZT010000005.1"/>
</dbReference>
<evidence type="ECO:0000259" key="2">
    <source>
        <dbReference type="PROSITE" id="PS50883"/>
    </source>
</evidence>
<dbReference type="CDD" id="cd01949">
    <property type="entry name" value="GGDEF"/>
    <property type="match status" value="1"/>
</dbReference>
<dbReference type="SUPFAM" id="SSF55073">
    <property type="entry name" value="Nucleotide cyclase"/>
    <property type="match status" value="1"/>
</dbReference>
<dbReference type="PANTHER" id="PTHR44757">
    <property type="entry name" value="DIGUANYLATE CYCLASE DGCP"/>
    <property type="match status" value="1"/>
</dbReference>
<proteinExistence type="predicted"/>
<dbReference type="SMART" id="SM00267">
    <property type="entry name" value="GGDEF"/>
    <property type="match status" value="1"/>
</dbReference>
<evidence type="ECO:0000313" key="5">
    <source>
        <dbReference type="Proteomes" id="UP001165395"/>
    </source>
</evidence>
<dbReference type="SUPFAM" id="SSF141868">
    <property type="entry name" value="EAL domain-like"/>
    <property type="match status" value="1"/>
</dbReference>
<dbReference type="InterPro" id="IPR052155">
    <property type="entry name" value="Biofilm_reg_signaling"/>
</dbReference>
<dbReference type="EMBL" id="JAJBZT010000005">
    <property type="protein sequence ID" value="MCB6184123.1"/>
    <property type="molecule type" value="Genomic_DNA"/>
</dbReference>
<accession>A0ABS8D7V3</accession>
<keyword evidence="1" id="KW-0472">Membrane</keyword>
<organism evidence="4 5">
    <name type="scientific">Leeia speluncae</name>
    <dbReference type="NCBI Taxonomy" id="2884804"/>
    <lineage>
        <taxon>Bacteria</taxon>
        <taxon>Pseudomonadati</taxon>
        <taxon>Pseudomonadota</taxon>
        <taxon>Betaproteobacteria</taxon>
        <taxon>Neisseriales</taxon>
        <taxon>Leeiaceae</taxon>
        <taxon>Leeia</taxon>
    </lineage>
</organism>
<sequence length="529" mass="60059">MSTRHQKQTIEFTERANNRAKRELYLIIIIGLAITYLLLIIGGYERIVKLLNRYEAYQLGDVFTGMLATGALSLIYSLRRLFDVKHEISLRTETEAQLEHLAFHDSLTGLPNRRHLQTYFESEIEQNIKQGRHFIGIIDLNGFKTINDLYGHPIGDLLLTEVAQRLRTALAPHFVCRLSGDEFAFILKFVQRQDEAHQIINWAAEQLSSPYPLQGHIIQNSATFGLAHFPAHGTDLSTLLRRADVALYQAKHDPTSHLHFFDPTMDQEIERRSQIEMAIRNGMDFGWLTPHYQPVIQLSNGEVAGFECLARLYDPELGHIPPNIFIEVAEQYNLISQVTAYLLEKACIDAMQWPDSLHLAFNLSPLQLKDPATVNQILSVLNKTGFPPARLTLEIVENAIVSHVAIATAILEQLRSAGIRISLDDFGTGYSNLGQLCSIEFDYLKIDRAFVQQWQFERHHKILSTVLVLGHGLEMQLIAEGIETESQLEYLRLSGCQYGQGFLFSPGIPANLISGMLDNKPWGRYFQQP</sequence>
<dbReference type="CDD" id="cd01948">
    <property type="entry name" value="EAL"/>
    <property type="match status" value="1"/>
</dbReference>
<keyword evidence="5" id="KW-1185">Reference proteome</keyword>
<protein>
    <submittedName>
        <fullName evidence="4">EAL domain-containing protein</fullName>
    </submittedName>
</protein>
<dbReference type="PANTHER" id="PTHR44757:SF2">
    <property type="entry name" value="BIOFILM ARCHITECTURE MAINTENANCE PROTEIN MBAA"/>
    <property type="match status" value="1"/>
</dbReference>
<name>A0ABS8D7V3_9NEIS</name>
<dbReference type="Gene3D" id="3.30.70.270">
    <property type="match status" value="1"/>
</dbReference>
<feature type="domain" description="GGDEF" evidence="3">
    <location>
        <begin position="131"/>
        <end position="263"/>
    </location>
</feature>
<evidence type="ECO:0000259" key="3">
    <source>
        <dbReference type="PROSITE" id="PS50887"/>
    </source>
</evidence>
<dbReference type="InterPro" id="IPR035919">
    <property type="entry name" value="EAL_sf"/>
</dbReference>
<dbReference type="NCBIfam" id="TIGR00254">
    <property type="entry name" value="GGDEF"/>
    <property type="match status" value="1"/>
</dbReference>
<reference evidence="4" key="1">
    <citation type="submission" date="2021-10" db="EMBL/GenBank/DDBJ databases">
        <title>The complete genome sequence of Leeia sp. TBRC 13508.</title>
        <authorList>
            <person name="Charoenyingcharoen P."/>
            <person name="Yukphan P."/>
        </authorList>
    </citation>
    <scope>NUCLEOTIDE SEQUENCE</scope>
    <source>
        <strain evidence="4">TBRC 13508</strain>
    </source>
</reference>
<dbReference type="Gene3D" id="3.20.20.450">
    <property type="entry name" value="EAL domain"/>
    <property type="match status" value="1"/>
</dbReference>